<dbReference type="NCBIfam" id="TIGR01484">
    <property type="entry name" value="HAD-SF-IIB"/>
    <property type="match status" value="1"/>
</dbReference>
<dbReference type="InterPro" id="IPR036412">
    <property type="entry name" value="HAD-like_sf"/>
</dbReference>
<name>A0ABT8YX22_9SPIR</name>
<reference evidence="1" key="1">
    <citation type="submission" date="2023-07" db="EMBL/GenBank/DDBJ databases">
        <title>Mucosal microbiota of week-old chicken and adult hens.</title>
        <authorList>
            <person name="Volf J."/>
            <person name="Karasova D."/>
            <person name="Crhanova M."/>
            <person name="Faldynova M."/>
            <person name="Prikrylova H."/>
            <person name="Zeman M."/>
            <person name="Babak V."/>
            <person name="Rajova J."/>
            <person name="Rychlik I."/>
        </authorList>
    </citation>
    <scope>NUCLEOTIDE SEQUENCE</scope>
    <source>
        <strain evidence="1">ET902</strain>
    </source>
</reference>
<dbReference type="SUPFAM" id="SSF56784">
    <property type="entry name" value="HAD-like"/>
    <property type="match status" value="1"/>
</dbReference>
<comment type="caution">
    <text evidence="1">The sequence shown here is derived from an EMBL/GenBank/DDBJ whole genome shotgun (WGS) entry which is preliminary data.</text>
</comment>
<dbReference type="Pfam" id="PF08282">
    <property type="entry name" value="Hydrolase_3"/>
    <property type="match status" value="1"/>
</dbReference>
<dbReference type="SFLD" id="SFLDS00003">
    <property type="entry name" value="Haloacid_Dehalogenase"/>
    <property type="match status" value="1"/>
</dbReference>
<dbReference type="PANTHER" id="PTHR10000:SF25">
    <property type="entry name" value="PHOSPHATASE YKRA-RELATED"/>
    <property type="match status" value="1"/>
</dbReference>
<dbReference type="InterPro" id="IPR023214">
    <property type="entry name" value="HAD_sf"/>
</dbReference>
<dbReference type="SFLD" id="SFLDG01140">
    <property type="entry name" value="C2.B:_Phosphomannomutase_and_P"/>
    <property type="match status" value="1"/>
</dbReference>
<evidence type="ECO:0000313" key="2">
    <source>
        <dbReference type="Proteomes" id="UP001175147"/>
    </source>
</evidence>
<dbReference type="NCBIfam" id="TIGR00099">
    <property type="entry name" value="Cof-subfamily"/>
    <property type="match status" value="1"/>
</dbReference>
<dbReference type="RefSeq" id="WP_304384666.1">
    <property type="nucleotide sequence ID" value="NZ_JAUPBL010000015.1"/>
</dbReference>
<dbReference type="Proteomes" id="UP001175147">
    <property type="component" value="Unassembled WGS sequence"/>
</dbReference>
<dbReference type="PROSITE" id="PS01229">
    <property type="entry name" value="COF_2"/>
    <property type="match status" value="1"/>
</dbReference>
<organism evidence="1 2">
    <name type="scientific">Brachyspira innocens</name>
    <dbReference type="NCBI Taxonomy" id="13264"/>
    <lineage>
        <taxon>Bacteria</taxon>
        <taxon>Pseudomonadati</taxon>
        <taxon>Spirochaetota</taxon>
        <taxon>Spirochaetia</taxon>
        <taxon>Brachyspirales</taxon>
        <taxon>Brachyspiraceae</taxon>
        <taxon>Brachyspira</taxon>
    </lineage>
</organism>
<dbReference type="Gene3D" id="3.40.50.1000">
    <property type="entry name" value="HAD superfamily/HAD-like"/>
    <property type="match status" value="1"/>
</dbReference>
<gene>
    <name evidence="1" type="ORF">Q5M86_06630</name>
</gene>
<protein>
    <submittedName>
        <fullName evidence="1">Cof-type HAD-IIB family hydrolase</fullName>
    </submittedName>
</protein>
<dbReference type="InterPro" id="IPR006379">
    <property type="entry name" value="HAD-SF_hydro_IIB"/>
</dbReference>
<dbReference type="InterPro" id="IPR000150">
    <property type="entry name" value="Cof"/>
</dbReference>
<keyword evidence="1" id="KW-0378">Hydrolase</keyword>
<accession>A0ABT8YX22</accession>
<proteinExistence type="predicted"/>
<evidence type="ECO:0000313" key="1">
    <source>
        <dbReference type="EMBL" id="MDO7020444.1"/>
    </source>
</evidence>
<dbReference type="PROSITE" id="PS01228">
    <property type="entry name" value="COF_1"/>
    <property type="match status" value="1"/>
</dbReference>
<dbReference type="PANTHER" id="PTHR10000">
    <property type="entry name" value="PHOSPHOSERINE PHOSPHATASE"/>
    <property type="match status" value="1"/>
</dbReference>
<dbReference type="GO" id="GO:0016787">
    <property type="term" value="F:hydrolase activity"/>
    <property type="evidence" value="ECO:0007669"/>
    <property type="project" value="UniProtKB-KW"/>
</dbReference>
<dbReference type="SFLD" id="SFLDG01144">
    <property type="entry name" value="C2.B.4:_PGP_Like"/>
    <property type="match status" value="1"/>
</dbReference>
<dbReference type="EMBL" id="JAUPBM010000070">
    <property type="protein sequence ID" value="MDO7020444.1"/>
    <property type="molecule type" value="Genomic_DNA"/>
</dbReference>
<keyword evidence="2" id="KW-1185">Reference proteome</keyword>
<dbReference type="Gene3D" id="3.30.1240.10">
    <property type="match status" value="1"/>
</dbReference>
<sequence length="265" mass="30022">MIKAVFFDIDGTLVSFNTHKMSELSKKAIRELREKGIKVFIASGRALFQIDNLEDLEFDGFILLNGCSCIVKENNSMKEIYKVSINKDDLFSLMNYLNNDRFPCTVITTDNIFLNYADDVINMLYGMANVKVPKTIDFNEYIKNNYEKIVQLNIFVDENKEKYLMDNILKNSISSRWHFSFADVNPKGGGKDIGIDKIIEHYKIDLSETMAFGDGGNDLGMIKHAAIGVAMGNANDNVKEAADYITESVDDEGVYKALKHFNLID</sequence>